<dbReference type="Pfam" id="PF04187">
    <property type="entry name" value="Cofac_haem_bdg"/>
    <property type="match status" value="1"/>
</dbReference>
<dbReference type="InterPro" id="IPR007314">
    <property type="entry name" value="Cofac_haem-bd_dom"/>
</dbReference>
<dbReference type="Proteomes" id="UP001476950">
    <property type="component" value="Unassembled WGS sequence"/>
</dbReference>
<keyword evidence="1" id="KW-0732">Signal</keyword>
<evidence type="ECO:0000313" key="3">
    <source>
        <dbReference type="EMBL" id="MEP1058587.1"/>
    </source>
</evidence>
<keyword evidence="4" id="KW-1185">Reference proteome</keyword>
<evidence type="ECO:0000256" key="1">
    <source>
        <dbReference type="SAM" id="SignalP"/>
    </source>
</evidence>
<gene>
    <name evidence="3" type="ORF">NDI38_09065</name>
</gene>
<proteinExistence type="predicted"/>
<dbReference type="RefSeq" id="WP_206756019.1">
    <property type="nucleotide sequence ID" value="NZ_JAMPLM010000005.1"/>
</dbReference>
<reference evidence="3 4" key="1">
    <citation type="submission" date="2022-04" db="EMBL/GenBank/DDBJ databases">
        <title>Positive selection, recombination, and allopatry shape intraspecific diversity of widespread and dominant cyanobacteria.</title>
        <authorList>
            <person name="Wei J."/>
            <person name="Shu W."/>
            <person name="Hu C."/>
        </authorList>
    </citation>
    <scope>NUCLEOTIDE SEQUENCE [LARGE SCALE GENOMIC DNA]</scope>
    <source>
        <strain evidence="3 4">AS-A4</strain>
    </source>
</reference>
<feature type="signal peptide" evidence="1">
    <location>
        <begin position="1"/>
        <end position="24"/>
    </location>
</feature>
<comment type="caution">
    <text evidence="3">The sequence shown here is derived from an EMBL/GenBank/DDBJ whole genome shotgun (WGS) entry which is preliminary data.</text>
</comment>
<dbReference type="Gene3D" id="3.40.50.11550">
    <property type="match status" value="1"/>
</dbReference>
<name>A0ABV0KH78_9CYAN</name>
<accession>A0ABV0KH78</accession>
<dbReference type="SUPFAM" id="SSF159501">
    <property type="entry name" value="EreA/ChaN-like"/>
    <property type="match status" value="1"/>
</dbReference>
<protein>
    <submittedName>
        <fullName evidence="3">ChaN family lipoprotein</fullName>
    </submittedName>
</protein>
<sequence length="313" mass="35038">MPSVITRQVAQLGMCLLSLSLFCAAPTAAVLSTAAPDTAKPTVVSAVSAFNLLRQQPEDPTAVLQKLAQADVVYLGEIHDRLADHQAQLAIVQALHQLHPKLAIGMEMFQRPYQAVLDRYLMGGLTEAALQDQSQYQKRWGYSWDFYAPVLRFAKANGLPVVALNTPTEVTRKTSRSGLESLTLVERRFIPPRSTIVLGPDSYRDRLQQIYAEIHHGRSKSGSFERFFQAQVLWDETMADRIAHTLQKQPETLVVVLVGQGHIIYGDGIPARVSRRMQATRLQPLKQITLLLNTDVSEMQSDRPIADYLWHSQ</sequence>
<organism evidence="3 4">
    <name type="scientific">Stenomitos frigidus AS-A4</name>
    <dbReference type="NCBI Taxonomy" id="2933935"/>
    <lineage>
        <taxon>Bacteria</taxon>
        <taxon>Bacillati</taxon>
        <taxon>Cyanobacteriota</taxon>
        <taxon>Cyanophyceae</taxon>
        <taxon>Leptolyngbyales</taxon>
        <taxon>Leptolyngbyaceae</taxon>
        <taxon>Stenomitos</taxon>
    </lineage>
</organism>
<dbReference type="EMBL" id="JAMPLM010000005">
    <property type="protein sequence ID" value="MEP1058587.1"/>
    <property type="molecule type" value="Genomic_DNA"/>
</dbReference>
<evidence type="ECO:0000259" key="2">
    <source>
        <dbReference type="Pfam" id="PF04187"/>
    </source>
</evidence>
<feature type="domain" description="Haem-binding uptake Tiki superfamily ChaN" evidence="2">
    <location>
        <begin position="63"/>
        <end position="273"/>
    </location>
</feature>
<evidence type="ECO:0000313" key="4">
    <source>
        <dbReference type="Proteomes" id="UP001476950"/>
    </source>
</evidence>
<dbReference type="CDD" id="cd14727">
    <property type="entry name" value="ChanN-like"/>
    <property type="match status" value="1"/>
</dbReference>
<keyword evidence="3" id="KW-0449">Lipoprotein</keyword>
<feature type="chain" id="PRO_5047339570" evidence="1">
    <location>
        <begin position="25"/>
        <end position="313"/>
    </location>
</feature>